<feature type="compositionally biased region" description="Low complexity" evidence="1">
    <location>
        <begin position="120"/>
        <end position="132"/>
    </location>
</feature>
<feature type="compositionally biased region" description="Basic and acidic residues" evidence="1">
    <location>
        <begin position="187"/>
        <end position="211"/>
    </location>
</feature>
<dbReference type="Proteomes" id="UP000000933">
    <property type="component" value="Chromosome"/>
</dbReference>
<protein>
    <submittedName>
        <fullName evidence="2">Uncharacterized protein</fullName>
    </submittedName>
</protein>
<evidence type="ECO:0000313" key="3">
    <source>
        <dbReference type="Proteomes" id="UP000000933"/>
    </source>
</evidence>
<sequence>MIDTASGLSPGAVLFCLSGVVLPGCPVRFRSSPDGPVHRHDGRFCRTRQAFEVLRPPPITKDEPEQHGMPIHPALPQVSPVPAIRIFLASSRSTSPTTFFLPLGPGPESIPEDGARVHVPCGTSSTSGPTHTGVGGHPESKASSGAWPGAPMRIPSGRLEGLGSTTTGLATGDRARDRAPIPNLQEARSEEDASEHTMADATDPRPSRADQVRAQARAAKLQMRAQAETARRAQANASPERAHALFE</sequence>
<evidence type="ECO:0000256" key="1">
    <source>
        <dbReference type="SAM" id="MobiDB-lite"/>
    </source>
</evidence>
<proteinExistence type="predicted"/>
<reference evidence="3" key="2">
    <citation type="submission" date="2010-04" db="EMBL/GenBank/DDBJ databases">
        <title>Genome sequence of Salinibacter ruber M8.</title>
        <authorList>
            <consortium name="Genoscope"/>
        </authorList>
    </citation>
    <scope>NUCLEOTIDE SEQUENCE [LARGE SCALE GENOMIC DNA]</scope>
    <source>
        <strain evidence="3">M8</strain>
    </source>
</reference>
<evidence type="ECO:0000313" key="2">
    <source>
        <dbReference type="EMBL" id="CBH25768.1"/>
    </source>
</evidence>
<feature type="region of interest" description="Disordered" evidence="1">
    <location>
        <begin position="120"/>
        <end position="247"/>
    </location>
</feature>
<organism evidence="2 3">
    <name type="scientific">Salinibacter ruber (strain M8)</name>
    <dbReference type="NCBI Taxonomy" id="761659"/>
    <lineage>
        <taxon>Bacteria</taxon>
        <taxon>Pseudomonadati</taxon>
        <taxon>Rhodothermota</taxon>
        <taxon>Rhodothermia</taxon>
        <taxon>Rhodothermales</taxon>
        <taxon>Salinibacteraceae</taxon>
        <taxon>Salinibacter</taxon>
    </lineage>
</organism>
<reference evidence="2 3" key="1">
    <citation type="journal article" date="2010" name="ISME J.">
        <title>Fine-scale evolution: genomic, phenotypic and ecological differentiation in two coexisting Salinibacter ruber strains.</title>
        <authorList>
            <person name="Pena A."/>
            <person name="Teeling H."/>
            <person name="Huerta-Cepas J."/>
            <person name="Santos F."/>
            <person name="Yarza P."/>
            <person name="Brito-Echeverria J."/>
            <person name="Lucio M."/>
            <person name="Schmitt-Kopplin P."/>
            <person name="Meseguer I."/>
            <person name="Schenowitz C."/>
            <person name="Dossat C."/>
            <person name="Barbe V."/>
            <person name="Dopazo J."/>
            <person name="Rossello-Mora R."/>
            <person name="Schuler M."/>
            <person name="Glockner F.O."/>
            <person name="Amann R."/>
            <person name="Gabaldon T."/>
            <person name="Anton J."/>
        </authorList>
    </citation>
    <scope>NUCLEOTIDE SEQUENCE [LARGE SCALE GENOMIC DNA]</scope>
    <source>
        <strain evidence="2 3">M8</strain>
    </source>
</reference>
<dbReference type="HOGENOM" id="CLU_1123881_0_0_10"/>
<dbReference type="EMBL" id="FP565814">
    <property type="protein sequence ID" value="CBH25768.1"/>
    <property type="molecule type" value="Genomic_DNA"/>
</dbReference>
<dbReference type="AlphaFoldDB" id="D5HCL3"/>
<name>D5HCL3_SALRM</name>
<accession>D5HCL3</accession>
<gene>
    <name evidence="2" type="ordered locus">SRM_02847</name>
</gene>
<feature type="compositionally biased region" description="Low complexity" evidence="1">
    <location>
        <begin position="212"/>
        <end position="237"/>
    </location>
</feature>
<feature type="compositionally biased region" description="Low complexity" evidence="1">
    <location>
        <begin position="157"/>
        <end position="172"/>
    </location>
</feature>
<dbReference type="KEGG" id="srm:SRM_02847"/>